<name>A0A1I5UQM2_9BACT</name>
<dbReference type="Proteomes" id="UP000199306">
    <property type="component" value="Unassembled WGS sequence"/>
</dbReference>
<gene>
    <name evidence="2" type="ORF">SAMN04515674_10814</name>
</gene>
<dbReference type="SUPFAM" id="SSF51004">
    <property type="entry name" value="C-terminal (heme d1) domain of cytochrome cd1-nitrite reductase"/>
    <property type="match status" value="1"/>
</dbReference>
<sequence length="338" mass="36788">MKNLFRNASLMAMAVLAGNMQLSAQNTIAPTYKFIKKINLTGNGKWDFLKMDGEKERLYVSHFDKVHVIDLNTDKQIAEITGLNGVHGIGLAKEISKGYITNGGNNTVTVFEDKTFKVLKTINVKGKKPDAIIHDKASNKVFAFCGKSNNVVVIDPVNDEEVASIELGGKPEIAVADGKGLIFNNIEDKNEVVVIDSKNLKVNKHYSLGNNKAPTGIALDAKNNRLFVTCEESKTLVIMNAENGKIITVLPIGENVDGVIYEKELGLIITSNGDGTATIVKQISADSYKLAQTLKTNKGCKTIVHRGTTHNIFLSGAEFSEKEIKPDTFGVYIYGPGK</sequence>
<dbReference type="PANTHER" id="PTHR47197">
    <property type="entry name" value="PROTEIN NIRF"/>
    <property type="match status" value="1"/>
</dbReference>
<organism evidence="2 3">
    <name type="scientific">Pseudarcicella hirudinis</name>
    <dbReference type="NCBI Taxonomy" id="1079859"/>
    <lineage>
        <taxon>Bacteria</taxon>
        <taxon>Pseudomonadati</taxon>
        <taxon>Bacteroidota</taxon>
        <taxon>Cytophagia</taxon>
        <taxon>Cytophagales</taxon>
        <taxon>Flectobacillaceae</taxon>
        <taxon>Pseudarcicella</taxon>
    </lineage>
</organism>
<proteinExistence type="predicted"/>
<dbReference type="STRING" id="1079859.SAMN04515674_10814"/>
<evidence type="ECO:0000313" key="2">
    <source>
        <dbReference type="EMBL" id="SFP97535.1"/>
    </source>
</evidence>
<dbReference type="InterPro" id="IPR051200">
    <property type="entry name" value="Host-pathogen_enzymatic-act"/>
</dbReference>
<evidence type="ECO:0000313" key="3">
    <source>
        <dbReference type="Proteomes" id="UP000199306"/>
    </source>
</evidence>
<dbReference type="RefSeq" id="WP_229632954.1">
    <property type="nucleotide sequence ID" value="NZ_FOXH01000008.1"/>
</dbReference>
<dbReference type="AlphaFoldDB" id="A0A1I5UQM2"/>
<feature type="chain" id="PRO_5011482170" evidence="1">
    <location>
        <begin position="25"/>
        <end position="338"/>
    </location>
</feature>
<protein>
    <submittedName>
        <fullName evidence="2">40-residue YVTN family beta-propeller repeat-containing protein</fullName>
    </submittedName>
</protein>
<dbReference type="Gene3D" id="2.130.10.10">
    <property type="entry name" value="YVTN repeat-like/Quinoprotein amine dehydrogenase"/>
    <property type="match status" value="2"/>
</dbReference>
<accession>A0A1I5UQM2</accession>
<dbReference type="InterPro" id="IPR015943">
    <property type="entry name" value="WD40/YVTN_repeat-like_dom_sf"/>
</dbReference>
<dbReference type="PANTHER" id="PTHR47197:SF3">
    <property type="entry name" value="DIHYDRO-HEME D1 DEHYDROGENASE"/>
    <property type="match status" value="1"/>
</dbReference>
<dbReference type="EMBL" id="FOXH01000008">
    <property type="protein sequence ID" value="SFP97535.1"/>
    <property type="molecule type" value="Genomic_DNA"/>
</dbReference>
<dbReference type="InterPro" id="IPR011048">
    <property type="entry name" value="Haem_d1_sf"/>
</dbReference>
<feature type="signal peptide" evidence="1">
    <location>
        <begin position="1"/>
        <end position="24"/>
    </location>
</feature>
<keyword evidence="1" id="KW-0732">Signal</keyword>
<reference evidence="2 3" key="1">
    <citation type="submission" date="2016-10" db="EMBL/GenBank/DDBJ databases">
        <authorList>
            <person name="de Groot N.N."/>
        </authorList>
    </citation>
    <scope>NUCLEOTIDE SEQUENCE [LARGE SCALE GENOMIC DNA]</scope>
    <source>
        <strain evidence="3">E92,LMG 26720,CCM 7988</strain>
    </source>
</reference>
<keyword evidence="3" id="KW-1185">Reference proteome</keyword>
<evidence type="ECO:0000256" key="1">
    <source>
        <dbReference type="SAM" id="SignalP"/>
    </source>
</evidence>